<feature type="region of interest" description="Disordered" evidence="3">
    <location>
        <begin position="60"/>
        <end position="238"/>
    </location>
</feature>
<dbReference type="GO" id="GO:0003729">
    <property type="term" value="F:mRNA binding"/>
    <property type="evidence" value="ECO:0007669"/>
    <property type="project" value="TreeGrafter"/>
</dbReference>
<dbReference type="Proteomes" id="UP001344447">
    <property type="component" value="Unassembled WGS sequence"/>
</dbReference>
<dbReference type="SMART" id="SM00360">
    <property type="entry name" value="RRM"/>
    <property type="match status" value="1"/>
</dbReference>
<dbReference type="InterPro" id="IPR012677">
    <property type="entry name" value="Nucleotide-bd_a/b_plait_sf"/>
</dbReference>
<evidence type="ECO:0000256" key="3">
    <source>
        <dbReference type="SAM" id="MobiDB-lite"/>
    </source>
</evidence>
<evidence type="ECO:0000313" key="5">
    <source>
        <dbReference type="EMBL" id="KAK5580703.1"/>
    </source>
</evidence>
<dbReference type="EMBL" id="JAVFKY010000002">
    <property type="protein sequence ID" value="KAK5580703.1"/>
    <property type="molecule type" value="Genomic_DNA"/>
</dbReference>
<dbReference type="InterPro" id="IPR051229">
    <property type="entry name" value="ALYREF_mRNA_export"/>
</dbReference>
<feature type="compositionally biased region" description="Polar residues" evidence="3">
    <location>
        <begin position="140"/>
        <end position="155"/>
    </location>
</feature>
<dbReference type="GO" id="GO:0005634">
    <property type="term" value="C:nucleus"/>
    <property type="evidence" value="ECO:0007669"/>
    <property type="project" value="TreeGrafter"/>
</dbReference>
<dbReference type="Pfam" id="PF00076">
    <property type="entry name" value="RRM_1"/>
    <property type="match status" value="1"/>
</dbReference>
<feature type="region of interest" description="Disordered" evidence="3">
    <location>
        <begin position="1"/>
        <end position="34"/>
    </location>
</feature>
<keyword evidence="6" id="KW-1185">Reference proteome</keyword>
<protein>
    <recommendedName>
        <fullName evidence="4">RRM domain-containing protein</fullName>
    </recommendedName>
</protein>
<keyword evidence="1 2" id="KW-0694">RNA-binding</keyword>
<dbReference type="PROSITE" id="PS50102">
    <property type="entry name" value="RRM"/>
    <property type="match status" value="1"/>
</dbReference>
<feature type="compositionally biased region" description="Polar residues" evidence="3">
    <location>
        <begin position="60"/>
        <end position="72"/>
    </location>
</feature>
<proteinExistence type="predicted"/>
<accession>A0AAN7U353</accession>
<dbReference type="AlphaFoldDB" id="A0AAN7U353"/>
<evidence type="ECO:0000259" key="4">
    <source>
        <dbReference type="PROSITE" id="PS50102"/>
    </source>
</evidence>
<feature type="compositionally biased region" description="Polar residues" evidence="3">
    <location>
        <begin position="10"/>
        <end position="20"/>
    </location>
</feature>
<dbReference type="InterPro" id="IPR000504">
    <property type="entry name" value="RRM_dom"/>
</dbReference>
<feature type="domain" description="RRM" evidence="4">
    <location>
        <begin position="246"/>
        <end position="323"/>
    </location>
</feature>
<feature type="compositionally biased region" description="Acidic residues" evidence="3">
    <location>
        <begin position="179"/>
        <end position="190"/>
    </location>
</feature>
<reference evidence="5 6" key="1">
    <citation type="submission" date="2023-11" db="EMBL/GenBank/DDBJ databases">
        <title>Dfirmibasis_genome.</title>
        <authorList>
            <person name="Edelbroek B."/>
            <person name="Kjellin J."/>
            <person name="Jerlstrom-Hultqvist J."/>
            <person name="Soderbom F."/>
        </authorList>
    </citation>
    <scope>NUCLEOTIDE SEQUENCE [LARGE SCALE GENOMIC DNA]</scope>
    <source>
        <strain evidence="5 6">TNS-C-14</strain>
    </source>
</reference>
<dbReference type="SUPFAM" id="SSF54928">
    <property type="entry name" value="RNA-binding domain, RBD"/>
    <property type="match status" value="1"/>
</dbReference>
<dbReference type="GO" id="GO:0006406">
    <property type="term" value="P:mRNA export from nucleus"/>
    <property type="evidence" value="ECO:0007669"/>
    <property type="project" value="TreeGrafter"/>
</dbReference>
<evidence type="ECO:0000256" key="1">
    <source>
        <dbReference type="ARBA" id="ARBA00022884"/>
    </source>
</evidence>
<dbReference type="InterPro" id="IPR035979">
    <property type="entry name" value="RBD_domain_sf"/>
</dbReference>
<organism evidence="5 6">
    <name type="scientific">Dictyostelium firmibasis</name>
    <dbReference type="NCBI Taxonomy" id="79012"/>
    <lineage>
        <taxon>Eukaryota</taxon>
        <taxon>Amoebozoa</taxon>
        <taxon>Evosea</taxon>
        <taxon>Eumycetozoa</taxon>
        <taxon>Dictyostelia</taxon>
        <taxon>Dictyosteliales</taxon>
        <taxon>Dictyosteliaceae</taxon>
        <taxon>Dictyostelium</taxon>
    </lineage>
</organism>
<comment type="caution">
    <text evidence="5">The sequence shown here is derived from an EMBL/GenBank/DDBJ whole genome shotgun (WGS) entry which is preliminary data.</text>
</comment>
<evidence type="ECO:0000256" key="2">
    <source>
        <dbReference type="PROSITE-ProRule" id="PRU00176"/>
    </source>
</evidence>
<dbReference type="CDD" id="cd12418">
    <property type="entry name" value="RRM_Aly_REF_like"/>
    <property type="match status" value="1"/>
</dbReference>
<sequence>MENMSLDQYIRNNSSTQSGSRARKFSTDSPRSFQRRINVRSTIKNGSSPVKFTARLDNISDTRSMNGSNTRPSLRRIPVNSQSTYHTTTTTTTTTSAPPPLKITIQNTTAKKEIRDRPVVPSRLDNNNLPKIRITKTVDRNSSVSRPIRHNSNGIDSRISDNRINRYSTRSVGGGGGGGDDDVDVDDDYNNNDNDNIRLNLKSNDRRSSYSSDHSNGTGPSLFERRNSNGGYNGPTGKSLQLFTGSRLNISNLHPAINENDLKVLFESVGDIKQIKIHYDQSGRNDGTAYVILTRHSDAMAALKKYNGAQLDGRTLIITTGPSLQEDVRKSF</sequence>
<dbReference type="PANTHER" id="PTHR19965">
    <property type="entry name" value="RNA AND EXPORT FACTOR BINDING PROTEIN"/>
    <property type="match status" value="1"/>
</dbReference>
<name>A0AAN7U353_9MYCE</name>
<dbReference type="PANTHER" id="PTHR19965:SF103">
    <property type="entry name" value="RNA-BINDING REGION RNP-1 DOMAIN-CONTAINING PROTEIN"/>
    <property type="match status" value="1"/>
</dbReference>
<feature type="compositionally biased region" description="Polar residues" evidence="3">
    <location>
        <begin position="209"/>
        <end position="219"/>
    </location>
</feature>
<gene>
    <name evidence="5" type="ORF">RB653_000727</name>
</gene>
<dbReference type="Gene3D" id="3.30.70.330">
    <property type="match status" value="1"/>
</dbReference>
<evidence type="ECO:0000313" key="6">
    <source>
        <dbReference type="Proteomes" id="UP001344447"/>
    </source>
</evidence>